<gene>
    <name evidence="3" type="ORF">CTEN210_15654</name>
</gene>
<evidence type="ECO:0000256" key="2">
    <source>
        <dbReference type="SAM" id="SignalP"/>
    </source>
</evidence>
<comment type="caution">
    <text evidence="3">The sequence shown here is derived from an EMBL/GenBank/DDBJ whole genome shotgun (WGS) entry which is preliminary data.</text>
</comment>
<evidence type="ECO:0000256" key="1">
    <source>
        <dbReference type="SAM" id="MobiDB-lite"/>
    </source>
</evidence>
<feature type="region of interest" description="Disordered" evidence="1">
    <location>
        <begin position="23"/>
        <end position="47"/>
    </location>
</feature>
<evidence type="ECO:0000313" key="4">
    <source>
        <dbReference type="Proteomes" id="UP001054902"/>
    </source>
</evidence>
<reference evidence="3 4" key="1">
    <citation type="journal article" date="2021" name="Sci. Rep.">
        <title>The genome of the diatom Chaetoceros tenuissimus carries an ancient integrated fragment of an extant virus.</title>
        <authorList>
            <person name="Hongo Y."/>
            <person name="Kimura K."/>
            <person name="Takaki Y."/>
            <person name="Yoshida Y."/>
            <person name="Baba S."/>
            <person name="Kobayashi G."/>
            <person name="Nagasaki K."/>
            <person name="Hano T."/>
            <person name="Tomaru Y."/>
        </authorList>
    </citation>
    <scope>NUCLEOTIDE SEQUENCE [LARGE SCALE GENOMIC DNA]</scope>
    <source>
        <strain evidence="3 4">NIES-3715</strain>
    </source>
</reference>
<evidence type="ECO:0000313" key="3">
    <source>
        <dbReference type="EMBL" id="GFH59178.1"/>
    </source>
</evidence>
<feature type="chain" id="PRO_5042064720" evidence="2">
    <location>
        <begin position="19"/>
        <end position="262"/>
    </location>
</feature>
<sequence length="262" mass="28019">MKLSLSLVCLMISREAGAFVTSPSSRSISTKLHGERPPQFDAPKSGSGNILESIFTGGAFEEEPADEIMSSAASIARSIKSTADLGWTGPPRRKGNARPRHRAWGGEGEQAVQDKANYDEERENCVEKWLTYEDFLAATRASEGPAADSVFVALAGGAKYAERDVCEAKIAEWTGGDVSTSTTTSGGIFGRRSVAKSNFDEQAFIKTVKQGRQDLLTGWASFLGVNTFFASCILFPTNPAAKALESFVDSIKDQAGVLPPPV</sequence>
<feature type="compositionally biased region" description="Basic residues" evidence="1">
    <location>
        <begin position="91"/>
        <end position="103"/>
    </location>
</feature>
<feature type="region of interest" description="Disordered" evidence="1">
    <location>
        <begin position="83"/>
        <end position="118"/>
    </location>
</feature>
<keyword evidence="2" id="KW-0732">Signal</keyword>
<feature type="signal peptide" evidence="2">
    <location>
        <begin position="1"/>
        <end position="18"/>
    </location>
</feature>
<accession>A0AAD3HDM5</accession>
<dbReference type="Proteomes" id="UP001054902">
    <property type="component" value="Unassembled WGS sequence"/>
</dbReference>
<dbReference type="EMBL" id="BLLK01000062">
    <property type="protein sequence ID" value="GFH59178.1"/>
    <property type="molecule type" value="Genomic_DNA"/>
</dbReference>
<protein>
    <submittedName>
        <fullName evidence="3">Uncharacterized protein</fullName>
    </submittedName>
</protein>
<name>A0AAD3HDM5_9STRA</name>
<keyword evidence="4" id="KW-1185">Reference proteome</keyword>
<proteinExistence type="predicted"/>
<organism evidence="3 4">
    <name type="scientific">Chaetoceros tenuissimus</name>
    <dbReference type="NCBI Taxonomy" id="426638"/>
    <lineage>
        <taxon>Eukaryota</taxon>
        <taxon>Sar</taxon>
        <taxon>Stramenopiles</taxon>
        <taxon>Ochrophyta</taxon>
        <taxon>Bacillariophyta</taxon>
        <taxon>Coscinodiscophyceae</taxon>
        <taxon>Chaetocerotophycidae</taxon>
        <taxon>Chaetocerotales</taxon>
        <taxon>Chaetocerotaceae</taxon>
        <taxon>Chaetoceros</taxon>
    </lineage>
</organism>
<dbReference type="AlphaFoldDB" id="A0AAD3HDM5"/>